<dbReference type="Proteomes" id="UP001149822">
    <property type="component" value="Unassembled WGS sequence"/>
</dbReference>
<name>A0ABT4J5J1_9RHOB</name>
<dbReference type="RefSeq" id="WP_268942416.1">
    <property type="nucleotide sequence ID" value="NZ_JAPTYD010000016.1"/>
</dbReference>
<dbReference type="InterPro" id="IPR053842">
    <property type="entry name" value="NikA-like"/>
</dbReference>
<comment type="caution">
    <text evidence="1">The sequence shown here is derived from an EMBL/GenBank/DDBJ whole genome shotgun (WGS) entry which is preliminary data.</text>
</comment>
<dbReference type="Pfam" id="PF21983">
    <property type="entry name" value="NikA-like"/>
    <property type="match status" value="1"/>
</dbReference>
<evidence type="ECO:0000313" key="1">
    <source>
        <dbReference type="EMBL" id="MCZ0962392.1"/>
    </source>
</evidence>
<keyword evidence="2" id="KW-1185">Reference proteome</keyword>
<sequence length="126" mass="13684">MARPRKCAEEKRKKWDVLNVTSAERAEITAEAREAGLGISAYLLTCRRQTRLVRRGDREGAVRLLARIDSHLAEIAGRVMAAPFSGLQAAELLLILRRIEDVLSADALGADKDGPEGGGKAMESTV</sequence>
<evidence type="ECO:0000313" key="2">
    <source>
        <dbReference type="Proteomes" id="UP001149822"/>
    </source>
</evidence>
<reference evidence="1" key="1">
    <citation type="submission" date="2022-12" db="EMBL/GenBank/DDBJ databases">
        <title>Paracoccus sp. EF6 isolated from a lake water.</title>
        <authorList>
            <person name="Liu H."/>
        </authorList>
    </citation>
    <scope>NUCLEOTIDE SEQUENCE</scope>
    <source>
        <strain evidence="1">EF6</strain>
    </source>
</reference>
<proteinExistence type="predicted"/>
<organism evidence="1 2">
    <name type="scientific">Paracoccus benzoatiresistens</name>
    <dbReference type="NCBI Taxonomy" id="2997341"/>
    <lineage>
        <taxon>Bacteria</taxon>
        <taxon>Pseudomonadati</taxon>
        <taxon>Pseudomonadota</taxon>
        <taxon>Alphaproteobacteria</taxon>
        <taxon>Rhodobacterales</taxon>
        <taxon>Paracoccaceae</taxon>
        <taxon>Paracoccus</taxon>
    </lineage>
</organism>
<dbReference type="EMBL" id="JAPTYD010000016">
    <property type="protein sequence ID" value="MCZ0962392.1"/>
    <property type="molecule type" value="Genomic_DNA"/>
</dbReference>
<gene>
    <name evidence="1" type="ORF">OU682_12260</name>
</gene>
<evidence type="ECO:0008006" key="3">
    <source>
        <dbReference type="Google" id="ProtNLM"/>
    </source>
</evidence>
<accession>A0ABT4J5J1</accession>
<protein>
    <recommendedName>
        <fullName evidence="3">Mobilization protein</fullName>
    </recommendedName>
</protein>